<keyword evidence="2" id="KW-1185">Reference proteome</keyword>
<evidence type="ECO:0000313" key="2">
    <source>
        <dbReference type="Proteomes" id="UP000779508"/>
    </source>
</evidence>
<sequence>MTEKINEGIQNCYNTGDLVEYLKHKYLSLWWETKNDFPRFENETTYFNKLKNERQIDKFRKKLFIELENLPQDKDDEKEWYNNILSLVKNIELNILGHENSSIDFFVNKGYSLITEAFLDEARNFDSNIEVYDIFQAIRNVWIMNSIQILLDIEVELTPSIFAYSMLYPYTDNYLDNTRVSLEDKINFNQRFKEWLLGKEVMPINSYEESIYRLVKNIEKQYSRDQNSEVFKSLLYIHRAQEQSLVQQKGYALPFEKDIIGISFEKGGTSVLADGYLVKGQLSEEELGFMFAYGVFLQLIDDLQDVKDDLANNHMTIFSSLAKKLPLDKLTNKLFWFIEEVLNDTNIFSSEESIKVKEVIGESCKVMILEAISKNKNMFSKEYVKKIERYSMVRFSYYRKLKNKFQKNFSPDDFLNICIALSKN</sequence>
<dbReference type="Proteomes" id="UP000779508">
    <property type="component" value="Unassembled WGS sequence"/>
</dbReference>
<accession>A0ABS6G1V0</accession>
<organism evidence="1 2">
    <name type="scientific">Alkaliphilus flagellatus</name>
    <dbReference type="NCBI Taxonomy" id="2841507"/>
    <lineage>
        <taxon>Bacteria</taxon>
        <taxon>Bacillati</taxon>
        <taxon>Bacillota</taxon>
        <taxon>Clostridia</taxon>
        <taxon>Peptostreptococcales</taxon>
        <taxon>Natronincolaceae</taxon>
        <taxon>Alkaliphilus</taxon>
    </lineage>
</organism>
<comment type="caution">
    <text evidence="1">The sequence shown here is derived from an EMBL/GenBank/DDBJ whole genome shotgun (WGS) entry which is preliminary data.</text>
</comment>
<dbReference type="EMBL" id="JAHLQK010000003">
    <property type="protein sequence ID" value="MBU5676461.1"/>
    <property type="molecule type" value="Genomic_DNA"/>
</dbReference>
<name>A0ABS6G1V0_9FIRM</name>
<evidence type="ECO:0000313" key="1">
    <source>
        <dbReference type="EMBL" id="MBU5676461.1"/>
    </source>
</evidence>
<dbReference type="RefSeq" id="WP_216416245.1">
    <property type="nucleotide sequence ID" value="NZ_JAHLQK010000003.1"/>
</dbReference>
<reference evidence="1 2" key="1">
    <citation type="submission" date="2021-06" db="EMBL/GenBank/DDBJ databases">
        <authorList>
            <person name="Sun Q."/>
            <person name="Li D."/>
        </authorList>
    </citation>
    <scope>NUCLEOTIDE SEQUENCE [LARGE SCALE GENOMIC DNA]</scope>
    <source>
        <strain evidence="1 2">MSJ-5</strain>
    </source>
</reference>
<proteinExistence type="predicted"/>
<protein>
    <submittedName>
        <fullName evidence="1">Uncharacterized protein</fullName>
    </submittedName>
</protein>
<gene>
    <name evidence="1" type="ORF">KQI88_08535</name>
</gene>